<name>A0A371R4R9_9CREN</name>
<dbReference type="InterPro" id="IPR036390">
    <property type="entry name" value="WH_DNA-bd_sf"/>
</dbReference>
<dbReference type="AlphaFoldDB" id="A0A371R4R9"/>
<dbReference type="Proteomes" id="UP000256877">
    <property type="component" value="Unassembled WGS sequence"/>
</dbReference>
<evidence type="ECO:0000256" key="1">
    <source>
        <dbReference type="SAM" id="MobiDB-lite"/>
    </source>
</evidence>
<feature type="region of interest" description="Disordered" evidence="1">
    <location>
        <begin position="129"/>
        <end position="148"/>
    </location>
</feature>
<dbReference type="EMBL" id="NMUF01000011">
    <property type="protein sequence ID" value="RFA99068.1"/>
    <property type="molecule type" value="Genomic_DNA"/>
</dbReference>
<evidence type="ECO:0000259" key="2">
    <source>
        <dbReference type="Pfam" id="PF01978"/>
    </source>
</evidence>
<dbReference type="EMBL" id="NMUE01000019">
    <property type="protein sequence ID" value="RFA95743.1"/>
    <property type="molecule type" value="Genomic_DNA"/>
</dbReference>
<reference evidence="5 6" key="1">
    <citation type="submission" date="2017-07" db="EMBL/GenBank/DDBJ databases">
        <title>Draft genome sequence of aerobic hyperthermophilic archaea, Pyrobaculum aerophilum YKB31 and YKB32.</title>
        <authorList>
            <person name="Mochizuki T."/>
            <person name="Berliner A.J."/>
            <person name="Yoshida-Takashima Y."/>
            <person name="Takaki Y."/>
            <person name="Nunoura T."/>
            <person name="Takai K."/>
        </authorList>
    </citation>
    <scope>NUCLEOTIDE SEQUENCE [LARGE SCALE GENOMIC DNA]</scope>
    <source>
        <strain evidence="3 6">YKB31</strain>
        <strain evidence="4 5">YKB32</strain>
    </source>
</reference>
<feature type="domain" description="Transcription regulator TrmB N-terminal" evidence="2">
    <location>
        <begin position="12"/>
        <end position="63"/>
    </location>
</feature>
<dbReference type="Gene3D" id="1.10.10.10">
    <property type="entry name" value="Winged helix-like DNA-binding domain superfamily/Winged helix DNA-binding domain"/>
    <property type="match status" value="1"/>
</dbReference>
<dbReference type="InterPro" id="IPR036388">
    <property type="entry name" value="WH-like_DNA-bd_sf"/>
</dbReference>
<dbReference type="PIRSF" id="PIRSF032673">
    <property type="entry name" value="UCP032673"/>
    <property type="match status" value="1"/>
</dbReference>
<dbReference type="OrthoDB" id="29244at2157"/>
<dbReference type="RefSeq" id="WP_116421208.1">
    <property type="nucleotide sequence ID" value="NZ_NMUE01000019.1"/>
</dbReference>
<sequence>MEFKPEYYAALEVLARGGRTAEEVARELEIEVHEAESLLNTLMAYGLVETRERGLILRKTVYVLTERGWEALHKWREEVKSRLEKAAELRQSGRAEEADAILTPIGPALPLLLAMGLLDLSLYSAALGRPPPLPEDEDVEIDVEEEEL</sequence>
<protein>
    <submittedName>
        <fullName evidence="4">TrmB family transcriptional regulator</fullName>
    </submittedName>
</protein>
<organism evidence="4 5">
    <name type="scientific">Pyrobaculum aerophilum</name>
    <dbReference type="NCBI Taxonomy" id="13773"/>
    <lineage>
        <taxon>Archaea</taxon>
        <taxon>Thermoproteota</taxon>
        <taxon>Thermoprotei</taxon>
        <taxon>Thermoproteales</taxon>
        <taxon>Thermoproteaceae</taxon>
        <taxon>Pyrobaculum</taxon>
    </lineage>
</organism>
<dbReference type="InterPro" id="IPR014572">
    <property type="entry name" value="UCP032673"/>
</dbReference>
<dbReference type="Pfam" id="PF01978">
    <property type="entry name" value="TrmB"/>
    <property type="match status" value="1"/>
</dbReference>
<dbReference type="InterPro" id="IPR002831">
    <property type="entry name" value="Tscrpt_reg_TrmB_N"/>
</dbReference>
<dbReference type="Proteomes" id="UP000257123">
    <property type="component" value="Unassembled WGS sequence"/>
</dbReference>
<dbReference type="SUPFAM" id="SSF46785">
    <property type="entry name" value="Winged helix' DNA-binding domain"/>
    <property type="match status" value="1"/>
</dbReference>
<comment type="caution">
    <text evidence="4">The sequence shown here is derived from an EMBL/GenBank/DDBJ whole genome shotgun (WGS) entry which is preliminary data.</text>
</comment>
<accession>A0A371R4R9</accession>
<evidence type="ECO:0000313" key="5">
    <source>
        <dbReference type="Proteomes" id="UP000256877"/>
    </source>
</evidence>
<evidence type="ECO:0000313" key="4">
    <source>
        <dbReference type="EMBL" id="RFA99068.1"/>
    </source>
</evidence>
<feature type="compositionally biased region" description="Acidic residues" evidence="1">
    <location>
        <begin position="134"/>
        <end position="148"/>
    </location>
</feature>
<proteinExistence type="predicted"/>
<evidence type="ECO:0000313" key="6">
    <source>
        <dbReference type="Proteomes" id="UP000257123"/>
    </source>
</evidence>
<evidence type="ECO:0000313" key="3">
    <source>
        <dbReference type="EMBL" id="RFA95743.1"/>
    </source>
</evidence>
<gene>
    <name evidence="3" type="ORF">CGL51_07020</name>
    <name evidence="4" type="ORF">CGL52_05580</name>
</gene>